<keyword evidence="9" id="KW-1185">Reference proteome</keyword>
<evidence type="ECO:0000313" key="9">
    <source>
        <dbReference type="Proteomes" id="UP000067689"/>
    </source>
</evidence>
<evidence type="ECO:0000259" key="6">
    <source>
        <dbReference type="Pfam" id="PF04542"/>
    </source>
</evidence>
<dbReference type="PANTHER" id="PTHR43133:SF8">
    <property type="entry name" value="RNA POLYMERASE SIGMA FACTOR HI_1459-RELATED"/>
    <property type="match status" value="1"/>
</dbReference>
<dbReference type="Pfam" id="PF04542">
    <property type="entry name" value="Sigma70_r2"/>
    <property type="match status" value="1"/>
</dbReference>
<dbReference type="STRING" id="2041.AERYTH_13305"/>
<reference evidence="8 9" key="1">
    <citation type="journal article" date="1991" name="Int. J. Syst. Bacteriol.">
        <title>Description of the erythromycin-producing bacterium Arthrobacter sp. strain NRRL B-3381 as Aeromicrobium erythreum gen. nov., sp. nov.</title>
        <authorList>
            <person name="Miller E.S."/>
            <person name="Woese C.R."/>
            <person name="Brenner S."/>
        </authorList>
    </citation>
    <scope>NUCLEOTIDE SEQUENCE [LARGE SCALE GENOMIC DNA]</scope>
    <source>
        <strain evidence="8 9">AR18</strain>
    </source>
</reference>
<dbReference type="AlphaFoldDB" id="A0A0U3KLP3"/>
<dbReference type="NCBIfam" id="TIGR02937">
    <property type="entry name" value="sigma70-ECF"/>
    <property type="match status" value="1"/>
</dbReference>
<evidence type="ECO:0008006" key="10">
    <source>
        <dbReference type="Google" id="ProtNLM"/>
    </source>
</evidence>
<dbReference type="RefSeq" id="WP_067859621.1">
    <property type="nucleotide sequence ID" value="NZ_CP011502.1"/>
</dbReference>
<dbReference type="KEGG" id="aer:AERYTH_13305"/>
<protein>
    <recommendedName>
        <fullName evidence="10">RNA polymerase sigma-70 region 2 domain-containing protein</fullName>
    </recommendedName>
</protein>
<dbReference type="InterPro" id="IPR014284">
    <property type="entry name" value="RNA_pol_sigma-70_dom"/>
</dbReference>
<proteinExistence type="inferred from homology"/>
<dbReference type="EMBL" id="CP011502">
    <property type="protein sequence ID" value="ALX05603.1"/>
    <property type="molecule type" value="Genomic_DNA"/>
</dbReference>
<comment type="similarity">
    <text evidence="1">Belongs to the sigma-70 factor family. ECF subfamily.</text>
</comment>
<feature type="domain" description="RNA polymerase sigma-70 region 2" evidence="6">
    <location>
        <begin position="30"/>
        <end position="97"/>
    </location>
</feature>
<dbReference type="GO" id="GO:0016987">
    <property type="term" value="F:sigma factor activity"/>
    <property type="evidence" value="ECO:0007669"/>
    <property type="project" value="UniProtKB-KW"/>
</dbReference>
<dbReference type="InterPro" id="IPR013325">
    <property type="entry name" value="RNA_pol_sigma_r2"/>
</dbReference>
<accession>A0A0U3KLP3</accession>
<dbReference type="Pfam" id="PF08281">
    <property type="entry name" value="Sigma70_r4_2"/>
    <property type="match status" value="1"/>
</dbReference>
<dbReference type="Proteomes" id="UP000067689">
    <property type="component" value="Chromosome"/>
</dbReference>
<evidence type="ECO:0000256" key="4">
    <source>
        <dbReference type="ARBA" id="ARBA00023125"/>
    </source>
</evidence>
<dbReference type="GO" id="GO:0003677">
    <property type="term" value="F:DNA binding"/>
    <property type="evidence" value="ECO:0007669"/>
    <property type="project" value="UniProtKB-KW"/>
</dbReference>
<evidence type="ECO:0000256" key="1">
    <source>
        <dbReference type="ARBA" id="ARBA00010641"/>
    </source>
</evidence>
<keyword evidence="4" id="KW-0238">DNA-binding</keyword>
<dbReference type="InterPro" id="IPR013249">
    <property type="entry name" value="RNA_pol_sigma70_r4_t2"/>
</dbReference>
<dbReference type="OrthoDB" id="4990598at2"/>
<dbReference type="InterPro" id="IPR036388">
    <property type="entry name" value="WH-like_DNA-bd_sf"/>
</dbReference>
<evidence type="ECO:0000256" key="2">
    <source>
        <dbReference type="ARBA" id="ARBA00023015"/>
    </source>
</evidence>
<gene>
    <name evidence="8" type="ORF">AERYTH_13305</name>
</gene>
<keyword evidence="3" id="KW-0731">Sigma factor</keyword>
<dbReference type="SUPFAM" id="SSF88946">
    <property type="entry name" value="Sigma2 domain of RNA polymerase sigma factors"/>
    <property type="match status" value="1"/>
</dbReference>
<dbReference type="InterPro" id="IPR013324">
    <property type="entry name" value="RNA_pol_sigma_r3/r4-like"/>
</dbReference>
<organism evidence="8 9">
    <name type="scientific">Aeromicrobium erythreum</name>
    <dbReference type="NCBI Taxonomy" id="2041"/>
    <lineage>
        <taxon>Bacteria</taxon>
        <taxon>Bacillati</taxon>
        <taxon>Actinomycetota</taxon>
        <taxon>Actinomycetes</taxon>
        <taxon>Propionibacteriales</taxon>
        <taxon>Nocardioidaceae</taxon>
        <taxon>Aeromicrobium</taxon>
    </lineage>
</organism>
<dbReference type="PANTHER" id="PTHR43133">
    <property type="entry name" value="RNA POLYMERASE ECF-TYPE SIGMA FACTO"/>
    <property type="match status" value="1"/>
</dbReference>
<dbReference type="PATRIC" id="fig|2041.4.peg.2777"/>
<evidence type="ECO:0000259" key="7">
    <source>
        <dbReference type="Pfam" id="PF08281"/>
    </source>
</evidence>
<dbReference type="Gene3D" id="1.10.1740.10">
    <property type="match status" value="1"/>
</dbReference>
<name>A0A0U3KLP3_9ACTN</name>
<feature type="domain" description="RNA polymerase sigma factor 70 region 4 type 2" evidence="7">
    <location>
        <begin position="124"/>
        <end position="174"/>
    </location>
</feature>
<sequence>MSARASGVELDDAHLLSLARDGDDDAYAELFRRYRPVALRLARRLGAPTEAEDTVSEAFAQVLGQLRRGLGPERAFRAYVLTSVRHEAARRGRLRQRVQPTDDLATIDTAVPFGHGQLDTFERDLVRSAFASLPERWRTVLWYLDVEGLKPHEVSDRLGLTANGVSALVYRARAGLREAYLAQHVAADGVEASDECRQLRPRLASLVRRTVGMREQKRIHVHLEACPSCMASYLELEDVNARVVAPQQAVAGVRA</sequence>
<dbReference type="GO" id="GO:0006352">
    <property type="term" value="P:DNA-templated transcription initiation"/>
    <property type="evidence" value="ECO:0007669"/>
    <property type="project" value="InterPro"/>
</dbReference>
<dbReference type="InterPro" id="IPR007627">
    <property type="entry name" value="RNA_pol_sigma70_r2"/>
</dbReference>
<keyword evidence="5" id="KW-0804">Transcription</keyword>
<dbReference type="SUPFAM" id="SSF88659">
    <property type="entry name" value="Sigma3 and sigma4 domains of RNA polymerase sigma factors"/>
    <property type="match status" value="1"/>
</dbReference>
<evidence type="ECO:0000256" key="3">
    <source>
        <dbReference type="ARBA" id="ARBA00023082"/>
    </source>
</evidence>
<keyword evidence="2" id="KW-0805">Transcription regulation</keyword>
<evidence type="ECO:0000313" key="8">
    <source>
        <dbReference type="EMBL" id="ALX05603.1"/>
    </source>
</evidence>
<evidence type="ECO:0000256" key="5">
    <source>
        <dbReference type="ARBA" id="ARBA00023163"/>
    </source>
</evidence>
<dbReference type="Gene3D" id="1.10.10.10">
    <property type="entry name" value="Winged helix-like DNA-binding domain superfamily/Winged helix DNA-binding domain"/>
    <property type="match status" value="1"/>
</dbReference>
<dbReference type="InterPro" id="IPR039425">
    <property type="entry name" value="RNA_pol_sigma-70-like"/>
</dbReference>